<evidence type="ECO:0000313" key="2">
    <source>
        <dbReference type="Proteomes" id="UP000828941"/>
    </source>
</evidence>
<dbReference type="Proteomes" id="UP000828941">
    <property type="component" value="Chromosome 10"/>
</dbReference>
<evidence type="ECO:0000313" key="1">
    <source>
        <dbReference type="EMBL" id="KAI4317020.1"/>
    </source>
</evidence>
<protein>
    <submittedName>
        <fullName evidence="1">Uncharacterized protein</fullName>
    </submittedName>
</protein>
<dbReference type="EMBL" id="CM039435">
    <property type="protein sequence ID" value="KAI4317020.1"/>
    <property type="molecule type" value="Genomic_DNA"/>
</dbReference>
<proteinExistence type="predicted"/>
<accession>A0ACB9LZ58</accession>
<gene>
    <name evidence="1" type="ORF">L6164_024933</name>
</gene>
<sequence>MVGVFRRSLSFPNKTPSRPSQKPAISHHIRSISLPCRSHPLISQIKDEINDLTTWVSTSKLHQQTYSNLCHGLTLLKDIHDYLHDILQLPQTQESLRRQPQWVEKLLEDFLRFVDIYGIFQTSILALKEEHSAAQMATRKRDDPKVVLYVKAKNKIANQMEKLVCDIRCISQLHSRHIVSDLSSPTLVSLGDAELAGVIGDVISVTVSVSIALFNGIAMSLASRKLSWRQLVKSSRTGKRVKKELQGIEEFQQGGLEGLSNLNKARDEEVRAALKRMQDLESCICGIETVSERVFRALINSRVALLNTLTLTQ</sequence>
<keyword evidence="2" id="KW-1185">Reference proteome</keyword>
<reference evidence="1 2" key="1">
    <citation type="journal article" date="2022" name="DNA Res.">
        <title>Chromosomal-level genome assembly of the orchid tree Bauhinia variegata (Leguminosae; Cercidoideae) supports the allotetraploid origin hypothesis of Bauhinia.</title>
        <authorList>
            <person name="Zhong Y."/>
            <person name="Chen Y."/>
            <person name="Zheng D."/>
            <person name="Pang J."/>
            <person name="Liu Y."/>
            <person name="Luo S."/>
            <person name="Meng S."/>
            <person name="Qian L."/>
            <person name="Wei D."/>
            <person name="Dai S."/>
            <person name="Zhou R."/>
        </authorList>
    </citation>
    <scope>NUCLEOTIDE SEQUENCE [LARGE SCALE GENOMIC DNA]</scope>
    <source>
        <strain evidence="1">BV-YZ2020</strain>
    </source>
</reference>
<organism evidence="1 2">
    <name type="scientific">Bauhinia variegata</name>
    <name type="common">Purple orchid tree</name>
    <name type="synonym">Phanera variegata</name>
    <dbReference type="NCBI Taxonomy" id="167791"/>
    <lineage>
        <taxon>Eukaryota</taxon>
        <taxon>Viridiplantae</taxon>
        <taxon>Streptophyta</taxon>
        <taxon>Embryophyta</taxon>
        <taxon>Tracheophyta</taxon>
        <taxon>Spermatophyta</taxon>
        <taxon>Magnoliopsida</taxon>
        <taxon>eudicotyledons</taxon>
        <taxon>Gunneridae</taxon>
        <taxon>Pentapetalae</taxon>
        <taxon>rosids</taxon>
        <taxon>fabids</taxon>
        <taxon>Fabales</taxon>
        <taxon>Fabaceae</taxon>
        <taxon>Cercidoideae</taxon>
        <taxon>Cercideae</taxon>
        <taxon>Bauhiniinae</taxon>
        <taxon>Bauhinia</taxon>
    </lineage>
</organism>
<comment type="caution">
    <text evidence="1">The sequence shown here is derived from an EMBL/GenBank/DDBJ whole genome shotgun (WGS) entry which is preliminary data.</text>
</comment>
<name>A0ACB9LZ58_BAUVA</name>